<feature type="compositionally biased region" description="Basic residues" evidence="1">
    <location>
        <begin position="431"/>
        <end position="443"/>
    </location>
</feature>
<feature type="region of interest" description="Disordered" evidence="1">
    <location>
        <begin position="375"/>
        <end position="533"/>
    </location>
</feature>
<evidence type="ECO:0000256" key="1">
    <source>
        <dbReference type="SAM" id="MobiDB-lite"/>
    </source>
</evidence>
<evidence type="ECO:0000313" key="3">
    <source>
        <dbReference type="Proteomes" id="UP001188597"/>
    </source>
</evidence>
<feature type="region of interest" description="Disordered" evidence="1">
    <location>
        <begin position="860"/>
        <end position="880"/>
    </location>
</feature>
<accession>A0AA89BDA9</accession>
<organism evidence="2 3">
    <name type="scientific">Escallonia herrerae</name>
    <dbReference type="NCBI Taxonomy" id="1293975"/>
    <lineage>
        <taxon>Eukaryota</taxon>
        <taxon>Viridiplantae</taxon>
        <taxon>Streptophyta</taxon>
        <taxon>Embryophyta</taxon>
        <taxon>Tracheophyta</taxon>
        <taxon>Spermatophyta</taxon>
        <taxon>Magnoliopsida</taxon>
        <taxon>eudicotyledons</taxon>
        <taxon>Gunneridae</taxon>
        <taxon>Pentapetalae</taxon>
        <taxon>asterids</taxon>
        <taxon>campanulids</taxon>
        <taxon>Escalloniales</taxon>
        <taxon>Escalloniaceae</taxon>
        <taxon>Escallonia</taxon>
    </lineage>
</organism>
<dbReference type="PANTHER" id="PTHR31008:SF0">
    <property type="entry name" value="CSL1"/>
    <property type="match status" value="1"/>
</dbReference>
<evidence type="ECO:0008006" key="4">
    <source>
        <dbReference type="Google" id="ProtNLM"/>
    </source>
</evidence>
<dbReference type="Proteomes" id="UP001188597">
    <property type="component" value="Unassembled WGS sequence"/>
</dbReference>
<dbReference type="EMBL" id="JAVXUP010000416">
    <property type="protein sequence ID" value="KAK3028501.1"/>
    <property type="molecule type" value="Genomic_DNA"/>
</dbReference>
<dbReference type="PANTHER" id="PTHR31008">
    <property type="entry name" value="COP1-INTERACTING PROTEIN-RELATED"/>
    <property type="match status" value="1"/>
</dbReference>
<proteinExistence type="predicted"/>
<feature type="compositionally biased region" description="Low complexity" evidence="1">
    <location>
        <begin position="416"/>
        <end position="425"/>
    </location>
</feature>
<name>A0AA89BDA9_9ASTE</name>
<dbReference type="AlphaFoldDB" id="A0AA89BDA9"/>
<sequence>MCIASSAPAGSLSSTVQIKGFVKETPQQKGKHEISVRCDLLVFSGGIHEKLASGLVEPFVSHLKFAKDQIPKGGYSITLSPPTTDASWFTKATFQRVVRFISTPEILERFVRIEKEIVQIESSVQSTELTNTNLAAHAEQVGSLPAVDAITKKSTDSSKLKDENGINDVAKEENSKVRLQRLLETRKALLRKEQAMAYARALVAGFEMENMAYLISFADYFGASRLRQACTDFKELCKKKNTDGLWMDELAAMAACSPSELSYSGTSGIILTSESSAPSHINMLNFHSNGVSTGTLVPNGSSDDSTRANLDGIKDNDQVPPTPATVQAQMPWPNQIPQYVYNFQSPVQQIPQYQGFPFPGMHPVPPYYSGNMGWHPHVDESGHGPRHHKSSSRKKDKLPNGKVGPEPAEEDQQNVSSDSYSGSDSNATTKHDRKHSSNRKKSSKTVVIRNINYITSKRRNGEKDEVLDDSSSVENQLSDEDSIEQTINDAVESFGKHHKSKSHYNKKRGSNGSPNHDLEKDLASNISEGGKENGDWDAFQNLLIRDEELTPDVVREQQPMDSQDEHSAMRSSNDGVSVAMGHAVDLEDEKVAMQRTSKADSFVVTERVEGNERRIILNDFSNGENFRPSTKMRDSADAQLIISGRLEESGSNLQRTVSDIVPESSIIRNSNGEDWFVINHSTSIERAVFNGNHSLSMEGDRSHSQTSKNVDPIDDSFMLQTQSSIDDQYDSQWKTDISMVAGVSPAPETGFADVSHVKHGVADVNEPDDLCVMLARESGVESSRASWTPEMDYGIEVSFREADKKSAPKETNDDTEEKVPVNSRSNKSKKVVGPGTNNVAKGARSNVLRGSFPTSRYDILAKSKTSSPSAKSRPTTQKSKLEKVQLTLSMPCLLSFFSFVLVLMHTCKQEEEMRKKMEELVIERQRRIAERSAASGSTPAVSKRVPMGSKTAPSNYDKHKPVKQKM</sequence>
<reference evidence="2" key="1">
    <citation type="submission" date="2022-12" db="EMBL/GenBank/DDBJ databases">
        <title>Draft genome assemblies for two species of Escallonia (Escalloniales).</title>
        <authorList>
            <person name="Chanderbali A."/>
            <person name="Dervinis C."/>
            <person name="Anghel I."/>
            <person name="Soltis D."/>
            <person name="Soltis P."/>
            <person name="Zapata F."/>
        </authorList>
    </citation>
    <scope>NUCLEOTIDE SEQUENCE</scope>
    <source>
        <strain evidence="2">UCBG64.0493</strain>
        <tissue evidence="2">Leaf</tissue>
    </source>
</reference>
<feature type="region of interest" description="Disordered" evidence="1">
    <location>
        <begin position="298"/>
        <end position="324"/>
    </location>
</feature>
<feature type="compositionally biased region" description="Basic residues" evidence="1">
    <location>
        <begin position="496"/>
        <end position="509"/>
    </location>
</feature>
<feature type="region of interest" description="Disordered" evidence="1">
    <location>
        <begin position="802"/>
        <end position="847"/>
    </location>
</feature>
<evidence type="ECO:0000313" key="2">
    <source>
        <dbReference type="EMBL" id="KAK3028501.1"/>
    </source>
</evidence>
<gene>
    <name evidence="2" type="ORF">RJ639_038569</name>
</gene>
<keyword evidence="3" id="KW-1185">Reference proteome</keyword>
<feature type="compositionally biased region" description="Basic and acidic residues" evidence="1">
    <location>
        <begin position="802"/>
        <end position="812"/>
    </location>
</feature>
<protein>
    <recommendedName>
        <fullName evidence="4">COP1-interacting protein 7</fullName>
    </recommendedName>
</protein>
<feature type="compositionally biased region" description="Basic residues" evidence="1">
    <location>
        <begin position="384"/>
        <end position="396"/>
    </location>
</feature>
<feature type="compositionally biased region" description="Low complexity" evidence="1">
    <location>
        <begin position="862"/>
        <end position="876"/>
    </location>
</feature>
<feature type="region of interest" description="Disordered" evidence="1">
    <location>
        <begin position="929"/>
        <end position="966"/>
    </location>
</feature>
<comment type="caution">
    <text evidence="2">The sequence shown here is derived from an EMBL/GenBank/DDBJ whole genome shotgun (WGS) entry which is preliminary data.</text>
</comment>